<evidence type="ECO:0000313" key="8">
    <source>
        <dbReference type="Proteomes" id="UP000030653"/>
    </source>
</evidence>
<keyword evidence="8" id="KW-1185">Reference proteome</keyword>
<dbReference type="Proteomes" id="UP000030653">
    <property type="component" value="Unassembled WGS sequence"/>
</dbReference>
<keyword evidence="2 6" id="KW-0812">Transmembrane</keyword>
<keyword evidence="4 6" id="KW-1133">Transmembrane helix</keyword>
<evidence type="ECO:0000256" key="3">
    <source>
        <dbReference type="ARBA" id="ARBA00022824"/>
    </source>
</evidence>
<name>M5FRF6_DACPD</name>
<dbReference type="STRING" id="1858805.M5FRF6"/>
<dbReference type="GO" id="GO:0005789">
    <property type="term" value="C:endoplasmic reticulum membrane"/>
    <property type="evidence" value="ECO:0007669"/>
    <property type="project" value="UniProtKB-SubCell"/>
</dbReference>
<gene>
    <name evidence="7" type="ORF">DACRYDRAFT_117881</name>
</gene>
<keyword evidence="5 6" id="KW-0472">Membrane</keyword>
<dbReference type="InterPro" id="IPR024512">
    <property type="entry name" value="Ser_palmitoyltrfase_ssu-like"/>
</dbReference>
<dbReference type="AlphaFoldDB" id="M5FRF6"/>
<accession>M5FRF6</accession>
<dbReference type="EMBL" id="JH795869">
    <property type="protein sequence ID" value="EJT99695.1"/>
    <property type="molecule type" value="Genomic_DNA"/>
</dbReference>
<evidence type="ECO:0000313" key="7">
    <source>
        <dbReference type="EMBL" id="EJT99695.1"/>
    </source>
</evidence>
<protein>
    <submittedName>
        <fullName evidence="7">Uncharacterized protein</fullName>
    </submittedName>
</protein>
<evidence type="ECO:0000256" key="1">
    <source>
        <dbReference type="ARBA" id="ARBA00004477"/>
    </source>
</evidence>
<dbReference type="RefSeq" id="XP_040626593.1">
    <property type="nucleotide sequence ID" value="XM_040770477.1"/>
</dbReference>
<dbReference type="OrthoDB" id="202672at2759"/>
<evidence type="ECO:0000256" key="2">
    <source>
        <dbReference type="ARBA" id="ARBA00022692"/>
    </source>
</evidence>
<keyword evidence="3" id="KW-0256">Endoplasmic reticulum</keyword>
<sequence length="138" mass="16270">MPHRSSRKPSPTTMSHLINIPESPEAHKAIFLERERVHNAVLTRRDERVRKFVDPFENFFVRKWLLFESTFALSMLEPWEKVLVLSLCFFLFSLITIGVCRYLPYHIQFLARRASFYILGDESAHVRQLATLLGAKRH</sequence>
<dbReference type="GeneID" id="63685539"/>
<comment type="subcellular location">
    <subcellularLocation>
        <location evidence="1">Endoplasmic reticulum membrane</location>
        <topology evidence="1">Multi-pass membrane protein</topology>
    </subcellularLocation>
</comment>
<evidence type="ECO:0000256" key="4">
    <source>
        <dbReference type="ARBA" id="ARBA00022989"/>
    </source>
</evidence>
<dbReference type="Pfam" id="PF11779">
    <property type="entry name" value="SPT_ssu-like"/>
    <property type="match status" value="1"/>
</dbReference>
<feature type="transmembrane region" description="Helical" evidence="6">
    <location>
        <begin position="82"/>
        <end position="103"/>
    </location>
</feature>
<reference evidence="7 8" key="1">
    <citation type="journal article" date="2012" name="Science">
        <title>The Paleozoic origin of enzymatic lignin decomposition reconstructed from 31 fungal genomes.</title>
        <authorList>
            <person name="Floudas D."/>
            <person name="Binder M."/>
            <person name="Riley R."/>
            <person name="Barry K."/>
            <person name="Blanchette R.A."/>
            <person name="Henrissat B."/>
            <person name="Martinez A.T."/>
            <person name="Otillar R."/>
            <person name="Spatafora J.W."/>
            <person name="Yadav J.S."/>
            <person name="Aerts A."/>
            <person name="Benoit I."/>
            <person name="Boyd A."/>
            <person name="Carlson A."/>
            <person name="Copeland A."/>
            <person name="Coutinho P.M."/>
            <person name="de Vries R.P."/>
            <person name="Ferreira P."/>
            <person name="Findley K."/>
            <person name="Foster B."/>
            <person name="Gaskell J."/>
            <person name="Glotzer D."/>
            <person name="Gorecki P."/>
            <person name="Heitman J."/>
            <person name="Hesse C."/>
            <person name="Hori C."/>
            <person name="Igarashi K."/>
            <person name="Jurgens J.A."/>
            <person name="Kallen N."/>
            <person name="Kersten P."/>
            <person name="Kohler A."/>
            <person name="Kuees U."/>
            <person name="Kumar T.K.A."/>
            <person name="Kuo A."/>
            <person name="LaButti K."/>
            <person name="Larrondo L.F."/>
            <person name="Lindquist E."/>
            <person name="Ling A."/>
            <person name="Lombard V."/>
            <person name="Lucas S."/>
            <person name="Lundell T."/>
            <person name="Martin R."/>
            <person name="McLaughlin D.J."/>
            <person name="Morgenstern I."/>
            <person name="Morin E."/>
            <person name="Murat C."/>
            <person name="Nagy L.G."/>
            <person name="Nolan M."/>
            <person name="Ohm R.A."/>
            <person name="Patyshakuliyeva A."/>
            <person name="Rokas A."/>
            <person name="Ruiz-Duenas F.J."/>
            <person name="Sabat G."/>
            <person name="Salamov A."/>
            <person name="Samejima M."/>
            <person name="Schmutz J."/>
            <person name="Slot J.C."/>
            <person name="St John F."/>
            <person name="Stenlid J."/>
            <person name="Sun H."/>
            <person name="Sun S."/>
            <person name="Syed K."/>
            <person name="Tsang A."/>
            <person name="Wiebenga A."/>
            <person name="Young D."/>
            <person name="Pisabarro A."/>
            <person name="Eastwood D.C."/>
            <person name="Martin F."/>
            <person name="Cullen D."/>
            <person name="Grigoriev I.V."/>
            <person name="Hibbett D.S."/>
        </authorList>
    </citation>
    <scope>NUCLEOTIDE SEQUENCE [LARGE SCALE GENOMIC DNA]</scope>
    <source>
        <strain evidence="7 8">DJM-731 SS1</strain>
    </source>
</reference>
<evidence type="ECO:0000256" key="6">
    <source>
        <dbReference type="SAM" id="Phobius"/>
    </source>
</evidence>
<dbReference type="HOGENOM" id="CLU_1855214_0_0_1"/>
<proteinExistence type="predicted"/>
<organism evidence="7 8">
    <name type="scientific">Dacryopinax primogenitus (strain DJM 731)</name>
    <name type="common">Brown rot fungus</name>
    <dbReference type="NCBI Taxonomy" id="1858805"/>
    <lineage>
        <taxon>Eukaryota</taxon>
        <taxon>Fungi</taxon>
        <taxon>Dikarya</taxon>
        <taxon>Basidiomycota</taxon>
        <taxon>Agaricomycotina</taxon>
        <taxon>Dacrymycetes</taxon>
        <taxon>Dacrymycetales</taxon>
        <taxon>Dacrymycetaceae</taxon>
        <taxon>Dacryopinax</taxon>
    </lineage>
</organism>
<evidence type="ECO:0000256" key="5">
    <source>
        <dbReference type="ARBA" id="ARBA00023136"/>
    </source>
</evidence>